<dbReference type="GO" id="GO:0008171">
    <property type="term" value="F:O-methyltransferase activity"/>
    <property type="evidence" value="ECO:0007669"/>
    <property type="project" value="TreeGrafter"/>
</dbReference>
<dbReference type="InterPro" id="IPR029063">
    <property type="entry name" value="SAM-dependent_MTases_sf"/>
</dbReference>
<protein>
    <recommendedName>
        <fullName evidence="2">Methyltransferase FkbM domain-containing protein</fullName>
    </recommendedName>
</protein>
<feature type="coiled-coil region" evidence="1">
    <location>
        <begin position="251"/>
        <end position="303"/>
    </location>
</feature>
<gene>
    <name evidence="3" type="ORF">A9K56_13210</name>
</gene>
<evidence type="ECO:0000313" key="4">
    <source>
        <dbReference type="Proteomes" id="UP000092125"/>
    </source>
</evidence>
<dbReference type="PANTHER" id="PTHR36973:SF4">
    <property type="entry name" value="NODULATION PROTEIN"/>
    <property type="match status" value="1"/>
</dbReference>
<dbReference type="PANTHER" id="PTHR36973">
    <property type="entry name" value="SLL1456 PROTEIN-RELATED"/>
    <property type="match status" value="1"/>
</dbReference>
<dbReference type="SUPFAM" id="SSF53335">
    <property type="entry name" value="S-adenosyl-L-methionine-dependent methyltransferases"/>
    <property type="match status" value="1"/>
</dbReference>
<organism evidence="3 4">
    <name type="scientific">Stenotrophomonas maltophilia</name>
    <name type="common">Pseudomonas maltophilia</name>
    <name type="synonym">Xanthomonas maltophilia</name>
    <dbReference type="NCBI Taxonomy" id="40324"/>
    <lineage>
        <taxon>Bacteria</taxon>
        <taxon>Pseudomonadati</taxon>
        <taxon>Pseudomonadota</taxon>
        <taxon>Gammaproteobacteria</taxon>
        <taxon>Lysobacterales</taxon>
        <taxon>Lysobacteraceae</taxon>
        <taxon>Stenotrophomonas</taxon>
        <taxon>Stenotrophomonas maltophilia group</taxon>
    </lineage>
</organism>
<dbReference type="NCBIfam" id="TIGR01444">
    <property type="entry name" value="fkbM_fam"/>
    <property type="match status" value="1"/>
</dbReference>
<sequence length="473" mass="54390">MSKLISYAQNFEDVMLWRALSHVVNGCYVDVGAQSPDTDSVSRMFYEHGWRGVHVEPTPQYANLLRDRRPDEVVLQVAVSDQPGILQFFNIADTGLSTTDPAIAAEHREAGFNVSDVRVPALTLDTVLEQVPATDIHWLKVDVEGAEELVLRGWQRDTRLPWLVVVESTRPLSSEQSHQNWEPILLDKGYRFVYFDGLNRFYASAQHPELDAAFESGPNVFDDFSLSSGSQFCSQINLAYHELQTLADRREVELNERIQDLDAALQRAQEESAEATEHNARAMERLRSEHEGAVRAMAVAQRELVSKHERERSLLDRKALTELHELTEQVTKGKHEAHRWWLAHEQLRAQLDAIERSRSWQLTRPFRAVRRRLSSSVLGRMKRALRPAVVRALKVAMAAPWLRRLAKPLVTRIPFLHQRLQKIAISEQLFEIERARLAAMEGNEHEVTVVHLDRRARRVLEDLKRSRNERAAR</sequence>
<dbReference type="Proteomes" id="UP000092125">
    <property type="component" value="Unassembled WGS sequence"/>
</dbReference>
<keyword evidence="1" id="KW-0175">Coiled coil</keyword>
<dbReference type="Pfam" id="PF05050">
    <property type="entry name" value="Methyltransf_21"/>
    <property type="match status" value="1"/>
</dbReference>
<evidence type="ECO:0000256" key="1">
    <source>
        <dbReference type="SAM" id="Coils"/>
    </source>
</evidence>
<proteinExistence type="predicted"/>
<dbReference type="InterPro" id="IPR053188">
    <property type="entry name" value="FkbM_Methyltransferase"/>
</dbReference>
<reference evidence="3 4" key="1">
    <citation type="submission" date="2016-05" db="EMBL/GenBank/DDBJ databases">
        <title>Draft Genome Sequences of Stenotrophomonas maltophilia Strains Sm32COP, Sm41DVV, Sm46PAILV, SmF3, SmF22, SmSOFb1 and SmCVFa1, Isolated from Different Manures, in France.</title>
        <authorList>
            <person name="Nazaret S."/>
            <person name="Bodilis J."/>
        </authorList>
    </citation>
    <scope>NUCLEOTIDE SEQUENCE [LARGE SCALE GENOMIC DNA]</scope>
    <source>
        <strain evidence="3 4">Sm41DVV</strain>
    </source>
</reference>
<name>A0AAP7GQV6_STEMA</name>
<dbReference type="Gene3D" id="3.40.50.150">
    <property type="entry name" value="Vaccinia Virus protein VP39"/>
    <property type="match status" value="1"/>
</dbReference>
<dbReference type="AlphaFoldDB" id="A0AAP7GQV6"/>
<comment type="caution">
    <text evidence="3">The sequence shown here is derived from an EMBL/GenBank/DDBJ whole genome shotgun (WGS) entry which is preliminary data.</text>
</comment>
<dbReference type="RefSeq" id="WP_053516982.1">
    <property type="nucleotide sequence ID" value="NZ_JAXAXT010000024.1"/>
</dbReference>
<evidence type="ECO:0000259" key="2">
    <source>
        <dbReference type="Pfam" id="PF05050"/>
    </source>
</evidence>
<feature type="domain" description="Methyltransferase FkbM" evidence="2">
    <location>
        <begin position="30"/>
        <end position="192"/>
    </location>
</feature>
<dbReference type="InterPro" id="IPR006342">
    <property type="entry name" value="FkbM_mtfrase"/>
</dbReference>
<accession>A0AAP7GQV6</accession>
<dbReference type="EMBL" id="LYVI01000008">
    <property type="protein sequence ID" value="OBU60657.1"/>
    <property type="molecule type" value="Genomic_DNA"/>
</dbReference>
<evidence type="ECO:0000313" key="3">
    <source>
        <dbReference type="EMBL" id="OBU60657.1"/>
    </source>
</evidence>